<dbReference type="EMBL" id="JAYGHY010000010">
    <property type="protein sequence ID" value="MEA5441936.1"/>
    <property type="molecule type" value="Genomic_DNA"/>
</dbReference>
<accession>A0ABU5STS6</accession>
<name>A0ABU5STS6_9CYAN</name>
<evidence type="ECO:0000313" key="3">
    <source>
        <dbReference type="EMBL" id="MEA5441936.1"/>
    </source>
</evidence>
<evidence type="ECO:0000256" key="1">
    <source>
        <dbReference type="SAM" id="MobiDB-lite"/>
    </source>
</evidence>
<feature type="compositionally biased region" description="Basic and acidic residues" evidence="1">
    <location>
        <begin position="182"/>
        <end position="192"/>
    </location>
</feature>
<dbReference type="Proteomes" id="UP001302329">
    <property type="component" value="Unassembled WGS sequence"/>
</dbReference>
<evidence type="ECO:0000313" key="4">
    <source>
        <dbReference type="Proteomes" id="UP001302329"/>
    </source>
</evidence>
<feature type="region of interest" description="Disordered" evidence="1">
    <location>
        <begin position="172"/>
        <end position="192"/>
    </location>
</feature>
<sequence>MPPAEAGPIPAPDSPPWLSAAAVATAGSLIRGHRLAFDRPLLAGVESGRSPLQAAQELFVATTVVLAHDGSADPRLIYANRAALLLWRRPWSAMVGLPSRLTAEPAERQSRALALEQARRCVALEGYAGIRIDSDGRRFRIEKARLWTLQDGDGQPCGQAAAFATWWWLPQAPGGSPPAAGERAEPGRGDRT</sequence>
<evidence type="ECO:0000259" key="2">
    <source>
        <dbReference type="Pfam" id="PF08670"/>
    </source>
</evidence>
<comment type="caution">
    <text evidence="3">The sequence shown here is derived from an EMBL/GenBank/DDBJ whole genome shotgun (WGS) entry which is preliminary data.</text>
</comment>
<reference evidence="3 4" key="1">
    <citation type="submission" date="2023-12" db="EMBL/GenBank/DDBJ databases">
        <title>Baltic Sea Cyanobacteria.</title>
        <authorList>
            <person name="Delbaje E."/>
            <person name="Fewer D.P."/>
            <person name="Shishido T.K."/>
        </authorList>
    </citation>
    <scope>NUCLEOTIDE SEQUENCE [LARGE SCALE GENOMIC DNA]</scope>
    <source>
        <strain evidence="3 4">UHCC 0281</strain>
    </source>
</reference>
<dbReference type="InterPro" id="IPR013978">
    <property type="entry name" value="MEKHLA"/>
</dbReference>
<feature type="domain" description="MEKHLA" evidence="2">
    <location>
        <begin position="28"/>
        <end position="168"/>
    </location>
</feature>
<proteinExistence type="predicted"/>
<gene>
    <name evidence="3" type="ORF">VB739_05160</name>
</gene>
<organism evidence="3 4">
    <name type="scientific">Cyanobium gracile UHCC 0281</name>
    <dbReference type="NCBI Taxonomy" id="3110309"/>
    <lineage>
        <taxon>Bacteria</taxon>
        <taxon>Bacillati</taxon>
        <taxon>Cyanobacteriota</taxon>
        <taxon>Cyanophyceae</taxon>
        <taxon>Synechococcales</taxon>
        <taxon>Prochlorococcaceae</taxon>
        <taxon>Cyanobium</taxon>
    </lineage>
</organism>
<keyword evidence="4" id="KW-1185">Reference proteome</keyword>
<dbReference type="Pfam" id="PF08670">
    <property type="entry name" value="MEKHLA"/>
    <property type="match status" value="1"/>
</dbReference>
<feature type="compositionally biased region" description="Low complexity" evidence="1">
    <location>
        <begin position="172"/>
        <end position="181"/>
    </location>
</feature>
<protein>
    <submittedName>
        <fullName evidence="3">MEKHLA domain-containing protein</fullName>
    </submittedName>
</protein>